<dbReference type="Proteomes" id="UP000803884">
    <property type="component" value="Unassembled WGS sequence"/>
</dbReference>
<keyword evidence="1" id="KW-0694">RNA-binding</keyword>
<protein>
    <recommendedName>
        <fullName evidence="1">RNA-dependent RNA polymerase</fullName>
        <ecNumber evidence="1">2.7.7.48</ecNumber>
    </recommendedName>
</protein>
<evidence type="ECO:0000256" key="1">
    <source>
        <dbReference type="RuleBase" id="RU363098"/>
    </source>
</evidence>
<keyword evidence="1" id="KW-0548">Nucleotidyltransferase</keyword>
<comment type="catalytic activity">
    <reaction evidence="1">
        <text>RNA(n) + a ribonucleoside 5'-triphosphate = RNA(n+1) + diphosphate</text>
        <dbReference type="Rhea" id="RHEA:21248"/>
        <dbReference type="Rhea" id="RHEA-COMP:14527"/>
        <dbReference type="Rhea" id="RHEA-COMP:17342"/>
        <dbReference type="ChEBI" id="CHEBI:33019"/>
        <dbReference type="ChEBI" id="CHEBI:61557"/>
        <dbReference type="ChEBI" id="CHEBI:140395"/>
        <dbReference type="EC" id="2.7.7.48"/>
    </reaction>
</comment>
<organism evidence="4 5">
    <name type="scientific">Cladosporium halotolerans</name>
    <dbReference type="NCBI Taxonomy" id="1052096"/>
    <lineage>
        <taxon>Eukaryota</taxon>
        <taxon>Fungi</taxon>
        <taxon>Dikarya</taxon>
        <taxon>Ascomycota</taxon>
        <taxon>Pezizomycotina</taxon>
        <taxon>Dothideomycetes</taxon>
        <taxon>Dothideomycetidae</taxon>
        <taxon>Cladosporiales</taxon>
        <taxon>Cladosporiaceae</taxon>
        <taxon>Cladosporium</taxon>
    </lineage>
</organism>
<evidence type="ECO:0000256" key="2">
    <source>
        <dbReference type="SAM" id="MobiDB-lite"/>
    </source>
</evidence>
<dbReference type="PANTHER" id="PTHR23079:SF55">
    <property type="entry name" value="RNA-DIRECTED RNA POLYMERASE"/>
    <property type="match status" value="1"/>
</dbReference>
<evidence type="ECO:0000313" key="4">
    <source>
        <dbReference type="EMBL" id="KAL1587808.1"/>
    </source>
</evidence>
<feature type="region of interest" description="Disordered" evidence="2">
    <location>
        <begin position="18"/>
        <end position="49"/>
    </location>
</feature>
<proteinExistence type="inferred from homology"/>
<keyword evidence="5" id="KW-1185">Reference proteome</keyword>
<dbReference type="AlphaFoldDB" id="A0AB34KWX4"/>
<feature type="domain" description="RDRP core" evidence="3">
    <location>
        <begin position="190"/>
        <end position="863"/>
    </location>
</feature>
<dbReference type="GeneID" id="96005057"/>
<evidence type="ECO:0000259" key="3">
    <source>
        <dbReference type="Pfam" id="PF05183"/>
    </source>
</evidence>
<dbReference type="GO" id="GO:0030422">
    <property type="term" value="P:siRNA processing"/>
    <property type="evidence" value="ECO:0007669"/>
    <property type="project" value="TreeGrafter"/>
</dbReference>
<keyword evidence="1" id="KW-0696">RNA-directed RNA polymerase</keyword>
<accession>A0AB34KWX4</accession>
<gene>
    <name evidence="4" type="ORF">WHR41_03613</name>
</gene>
<comment type="caution">
    <text evidence="4">The sequence shown here is derived from an EMBL/GenBank/DDBJ whole genome shotgun (WGS) entry which is preliminary data.</text>
</comment>
<comment type="similarity">
    <text evidence="1">Belongs to the RdRP family.</text>
</comment>
<sequence length="1057" mass="121024">MAPTQECEFGSSFTSQEFRSAVEATNPDQGSMKHVEDDGGPSFKRRRSGDKAAVNLPHQKPEPCVDDKQRKQCWHHQIRALSKSNLGAEYDYVYDDNVGYVISVERARLLREFSLTRKQADAIQDHQGAKSMLSAHELRSNLLSHPSIWDLNAPNHPTLVMNGKIVLNQKSDNAPLFQLSLQPTRKECKPSRVERRFGCDRVLTLKVPSLTDNLPAHLTGQKEALASAFIDWITKPLKVFGRAWCAFHVDDIVKKIEKKRILDACETWKLTLFALDGDGITEPLSHFGFLNWMIDFRENGSQPVCKAHARIDLNVSRTLQTISFQPTQIRPIDDIQANGEIEDARFEDRDPMFRERPRKVLNPSEVMTDGCARISVGAALLIRERLGIDECPAVFQARINGHKGIWHVSAAYDTLECDHRDVWIELRHSQRKIVPRAEDLDPSQCEKDRWSFDVNEWSRTPKPSVLYKDFIPILRDRHVPRDALAGIAAKSTTSYIEEWQDAMSDPAKLALLRHQRFGWSESRQKNGNLGLPKKHDTRVQILMDEAGYMPTECAALAESLERLQEMDLQRERRLCEFPCLESTMVFGIADPHGVLEPGKVHLSLSRPLTDERTKKSFVMFAGTDVLVARHPAIRGSDIQKVSCICHPQLAHLKDVIVMPSRGQIPLAAKLQGGDYDGDKFWVCADERLVGPFLNAPLLEPCGMDFFDIRQEKRKLKDIVPDELFGTNEHVEAWLKIVLPFAFRPQTLGIITNYCNELQYSRNNFLDAGFLLAVDLHDLIIDAAKNGYLFDQADFAAFLRKHRNTCPERSRLRERAYLKNLKAVKFERDPQSESKQQTLRSVLGQAQERGRRSKHILDDLLFNIINPLFLEHLEQFRKTYVIPAQEISKEPDLEYVLTLIDPHLVDAELKQLNEQLATAFDKWKLVFHSCKNRDKLLGECIELYNCIQPTATDNPVWRYRPGPTAPTTWDCFIVAVLARHHYGKKKKFMVTVAHEVVCYLKSQSESGKRVVDRIRSIKKPKKPTDWDQFDAEYILPEDPVDSDFDLDYDEEVFDALDL</sequence>
<reference evidence="4 5" key="1">
    <citation type="journal article" date="2020" name="Microbiol. Resour. Announc.">
        <title>Draft Genome Sequence of a Cladosporium Species Isolated from the Mesophotic Ascidian Didemnum maculosum.</title>
        <authorList>
            <person name="Gioti A."/>
            <person name="Siaperas R."/>
            <person name="Nikolaivits E."/>
            <person name="Le Goff G."/>
            <person name="Ouazzani J."/>
            <person name="Kotoulas G."/>
            <person name="Topakas E."/>
        </authorList>
    </citation>
    <scope>NUCLEOTIDE SEQUENCE [LARGE SCALE GENOMIC DNA]</scope>
    <source>
        <strain evidence="4 5">TM138-S3</strain>
    </source>
</reference>
<dbReference type="PANTHER" id="PTHR23079">
    <property type="entry name" value="RNA-DEPENDENT RNA POLYMERASE"/>
    <property type="match status" value="1"/>
</dbReference>
<dbReference type="GO" id="GO:0003968">
    <property type="term" value="F:RNA-directed RNA polymerase activity"/>
    <property type="evidence" value="ECO:0007669"/>
    <property type="project" value="UniProtKB-KW"/>
</dbReference>
<dbReference type="EC" id="2.7.7.48" evidence="1"/>
<dbReference type="Pfam" id="PF05183">
    <property type="entry name" value="RdRP"/>
    <property type="match status" value="1"/>
</dbReference>
<dbReference type="EMBL" id="JAAQHG020000009">
    <property type="protein sequence ID" value="KAL1587808.1"/>
    <property type="molecule type" value="Genomic_DNA"/>
</dbReference>
<dbReference type="GO" id="GO:0003723">
    <property type="term" value="F:RNA binding"/>
    <property type="evidence" value="ECO:0007669"/>
    <property type="project" value="UniProtKB-KW"/>
</dbReference>
<dbReference type="InterPro" id="IPR057596">
    <property type="entry name" value="RDRP_core"/>
</dbReference>
<dbReference type="GO" id="GO:0031380">
    <property type="term" value="C:nuclear RNA-directed RNA polymerase complex"/>
    <property type="evidence" value="ECO:0007669"/>
    <property type="project" value="TreeGrafter"/>
</dbReference>
<name>A0AB34KWX4_9PEZI</name>
<evidence type="ECO:0000313" key="5">
    <source>
        <dbReference type="Proteomes" id="UP000803884"/>
    </source>
</evidence>
<dbReference type="RefSeq" id="XP_069230913.1">
    <property type="nucleotide sequence ID" value="XM_069372219.1"/>
</dbReference>
<dbReference type="InterPro" id="IPR007855">
    <property type="entry name" value="RDRP"/>
</dbReference>
<keyword evidence="1" id="KW-0808">Transferase</keyword>